<protein>
    <submittedName>
        <fullName evidence="1">Uncharacterized protein</fullName>
    </submittedName>
</protein>
<dbReference type="AlphaFoldDB" id="A0A7R9WBG9"/>
<organism evidence="1">
    <name type="scientific">Pseudictyota dubia</name>
    <dbReference type="NCBI Taxonomy" id="2749911"/>
    <lineage>
        <taxon>Eukaryota</taxon>
        <taxon>Sar</taxon>
        <taxon>Stramenopiles</taxon>
        <taxon>Ochrophyta</taxon>
        <taxon>Bacillariophyta</taxon>
        <taxon>Mediophyceae</taxon>
        <taxon>Biddulphiophycidae</taxon>
        <taxon>Eupodiscales</taxon>
        <taxon>Odontellaceae</taxon>
        <taxon>Pseudictyota</taxon>
    </lineage>
</organism>
<accession>A0A7R9WBG9</accession>
<dbReference type="EMBL" id="HBED01034306">
    <property type="protein sequence ID" value="CAD8318400.1"/>
    <property type="molecule type" value="Transcribed_RNA"/>
</dbReference>
<evidence type="ECO:0000313" key="1">
    <source>
        <dbReference type="EMBL" id="CAD8318400.1"/>
    </source>
</evidence>
<gene>
    <name evidence="1" type="ORF">TDUB1175_LOCUS17195</name>
</gene>
<name>A0A7R9WBG9_9STRA</name>
<reference evidence="1" key="1">
    <citation type="submission" date="2021-01" db="EMBL/GenBank/DDBJ databases">
        <authorList>
            <person name="Corre E."/>
            <person name="Pelletier E."/>
            <person name="Niang G."/>
            <person name="Scheremetjew M."/>
            <person name="Finn R."/>
            <person name="Kale V."/>
            <person name="Holt S."/>
            <person name="Cochrane G."/>
            <person name="Meng A."/>
            <person name="Brown T."/>
            <person name="Cohen L."/>
        </authorList>
    </citation>
    <scope>NUCLEOTIDE SEQUENCE</scope>
    <source>
        <strain evidence="1">CCMP147</strain>
    </source>
</reference>
<proteinExistence type="predicted"/>
<sequence>MAGIFGHMAAHIFEENDGPIFILQIPLVQHHVLYSLPIDVLDVVTYDVLDGWRRRQGVGGEEMTTMHWVLDPCSPAVFDVPTWRTTLASPSSPPPTAAKCARCLVAAERRQSRRRGAYGPPQPASE</sequence>